<dbReference type="RefSeq" id="WP_130557633.1">
    <property type="nucleotide sequence ID" value="NZ_AP028947.1"/>
</dbReference>
<dbReference type="EMBL" id="AP028947">
    <property type="protein sequence ID" value="BET27269.1"/>
    <property type="molecule type" value="Genomic_DNA"/>
</dbReference>
<name>A0AA86M956_9BURK</name>
<evidence type="ECO:0000256" key="1">
    <source>
        <dbReference type="ARBA" id="ARBA00022747"/>
    </source>
</evidence>
<dbReference type="AlphaFoldDB" id="A0AA86M956"/>
<dbReference type="GO" id="GO:0003677">
    <property type="term" value="F:DNA binding"/>
    <property type="evidence" value="ECO:0007669"/>
    <property type="project" value="UniProtKB-KW"/>
</dbReference>
<keyword evidence="2" id="KW-0238">DNA-binding</keyword>
<dbReference type="InterPro" id="IPR052021">
    <property type="entry name" value="Type-I_RS_S_subunit"/>
</dbReference>
<gene>
    <name evidence="3" type="ORF">RGQ30_27700</name>
</gene>
<evidence type="ECO:0000313" key="3">
    <source>
        <dbReference type="EMBL" id="BET27269.1"/>
    </source>
</evidence>
<dbReference type="SUPFAM" id="SSF116734">
    <property type="entry name" value="DNA methylase specificity domain"/>
    <property type="match status" value="2"/>
</dbReference>
<dbReference type="KEGG" id="lto:RGQ30_27700"/>
<accession>A0AA86M956</accession>
<dbReference type="PANTHER" id="PTHR30408:SF12">
    <property type="entry name" value="TYPE I RESTRICTION ENZYME MJAVIII SPECIFICITY SUBUNIT"/>
    <property type="match status" value="1"/>
</dbReference>
<keyword evidence="1" id="KW-0680">Restriction system</keyword>
<proteinExistence type="predicted"/>
<evidence type="ECO:0008006" key="5">
    <source>
        <dbReference type="Google" id="ProtNLM"/>
    </source>
</evidence>
<evidence type="ECO:0000313" key="4">
    <source>
        <dbReference type="Proteomes" id="UP001329151"/>
    </source>
</evidence>
<dbReference type="GO" id="GO:0009307">
    <property type="term" value="P:DNA restriction-modification system"/>
    <property type="evidence" value="ECO:0007669"/>
    <property type="project" value="UniProtKB-KW"/>
</dbReference>
<dbReference type="REBASE" id="766904">
    <property type="entry name" value="S.LthCSK2ORF27690P"/>
</dbReference>
<dbReference type="PANTHER" id="PTHR30408">
    <property type="entry name" value="TYPE-1 RESTRICTION ENZYME ECOKI SPECIFICITY PROTEIN"/>
    <property type="match status" value="1"/>
</dbReference>
<dbReference type="Proteomes" id="UP001329151">
    <property type="component" value="Chromosome"/>
</dbReference>
<dbReference type="Gene3D" id="3.90.220.20">
    <property type="entry name" value="DNA methylase specificity domains"/>
    <property type="match status" value="2"/>
</dbReference>
<reference evidence="3 4" key="1">
    <citation type="submission" date="2023-10" db="EMBL/GenBank/DDBJ databases">
        <title>Complete Genome Sequence of Limnobacter thiooxidans CS-K2T, Isolated from freshwater lake sediments in Bavaria, Germany.</title>
        <authorList>
            <person name="Naruki M."/>
            <person name="Watanabe A."/>
            <person name="Warashina T."/>
            <person name="Morita T."/>
            <person name="Arakawa K."/>
        </authorList>
    </citation>
    <scope>NUCLEOTIDE SEQUENCE [LARGE SCALE GENOMIC DNA]</scope>
    <source>
        <strain evidence="3 4">CS-K2</strain>
    </source>
</reference>
<protein>
    <recommendedName>
        <fullName evidence="5">Type I restriction enzyme, S subunit</fullName>
    </recommendedName>
</protein>
<evidence type="ECO:0000256" key="2">
    <source>
        <dbReference type="ARBA" id="ARBA00023125"/>
    </source>
</evidence>
<organism evidence="3 4">
    <name type="scientific">Limnobacter thiooxidans</name>
    <dbReference type="NCBI Taxonomy" id="131080"/>
    <lineage>
        <taxon>Bacteria</taxon>
        <taxon>Pseudomonadati</taxon>
        <taxon>Pseudomonadota</taxon>
        <taxon>Betaproteobacteria</taxon>
        <taxon>Burkholderiales</taxon>
        <taxon>Burkholderiaceae</taxon>
        <taxon>Limnobacter</taxon>
    </lineage>
</organism>
<keyword evidence="4" id="KW-1185">Reference proteome</keyword>
<dbReference type="InterPro" id="IPR044946">
    <property type="entry name" value="Restrct_endonuc_typeI_TRD_sf"/>
</dbReference>
<sequence length="449" mass="49936">MNNAPLFSYKRVGSLVRLLNGHPFDSTNFHHEGMPLVRIRDIGKTKTELSYRGDFPSTALITTKDVLVGMDGDFNIGRWKGNTAALLNQRCLALRHSDTIILNYLEYLLPKHLQEINDLTYATTVKHLSSSQVAKLRVFVPEERNLLLKVVAFLNRETAKIDSLIAKQERLIELIQENQQAVISRAITKGLDSNVKMKVSGIGWLGDVPEHWVITKIKYIKSPSANSFVDGPFGSNLKSEHFVEDGEVLVIESNFATTGNLFEQELKKISQQHFETIKRSEVSAGDIVIAKIGARFGSAAILPPLSKQAVVSGNSLKLNSCDRLTSNRWIVRQLNWLKWVGQIDLLVNGSAQPALSLGGMNTLVTLLPPIKEQSTILDYIEEKENQFRLLMDKAITSIKLLKEHRQALISAAVTGEIDVGNLVTDEEVAMLERASESELNIGEATGDEE</sequence>
<dbReference type="Gene3D" id="1.10.287.1120">
    <property type="entry name" value="Bipartite methylase S protein"/>
    <property type="match status" value="1"/>
</dbReference>
<dbReference type="CDD" id="cd17257">
    <property type="entry name" value="RMtype1_S_EcoBI-TRD1-CR1_like"/>
    <property type="match status" value="1"/>
</dbReference>